<dbReference type="SUPFAM" id="SSF48371">
    <property type="entry name" value="ARM repeat"/>
    <property type="match status" value="1"/>
</dbReference>
<organism evidence="1 2">
    <name type="scientific">Caulifigura coniformis</name>
    <dbReference type="NCBI Taxonomy" id="2527983"/>
    <lineage>
        <taxon>Bacteria</taxon>
        <taxon>Pseudomonadati</taxon>
        <taxon>Planctomycetota</taxon>
        <taxon>Planctomycetia</taxon>
        <taxon>Planctomycetales</taxon>
        <taxon>Planctomycetaceae</taxon>
        <taxon>Caulifigura</taxon>
    </lineage>
</organism>
<dbReference type="RefSeq" id="WP_145030069.1">
    <property type="nucleotide sequence ID" value="NZ_CP036271.1"/>
</dbReference>
<gene>
    <name evidence="1" type="ORF">Pan44_22450</name>
</gene>
<evidence type="ECO:0000313" key="2">
    <source>
        <dbReference type="Proteomes" id="UP000315700"/>
    </source>
</evidence>
<name>A0A517SDL7_9PLAN</name>
<accession>A0A517SDL7</accession>
<dbReference type="KEGG" id="ccos:Pan44_22450"/>
<protein>
    <recommendedName>
        <fullName evidence="3">HEAT repeat protein</fullName>
    </recommendedName>
</protein>
<reference evidence="1 2" key="1">
    <citation type="submission" date="2019-02" db="EMBL/GenBank/DDBJ databases">
        <title>Deep-cultivation of Planctomycetes and their phenomic and genomic characterization uncovers novel biology.</title>
        <authorList>
            <person name="Wiegand S."/>
            <person name="Jogler M."/>
            <person name="Boedeker C."/>
            <person name="Pinto D."/>
            <person name="Vollmers J."/>
            <person name="Rivas-Marin E."/>
            <person name="Kohn T."/>
            <person name="Peeters S.H."/>
            <person name="Heuer A."/>
            <person name="Rast P."/>
            <person name="Oberbeckmann S."/>
            <person name="Bunk B."/>
            <person name="Jeske O."/>
            <person name="Meyerdierks A."/>
            <person name="Storesund J.E."/>
            <person name="Kallscheuer N."/>
            <person name="Luecker S."/>
            <person name="Lage O.M."/>
            <person name="Pohl T."/>
            <person name="Merkel B.J."/>
            <person name="Hornburger P."/>
            <person name="Mueller R.-W."/>
            <person name="Bruemmer F."/>
            <person name="Labrenz M."/>
            <person name="Spormann A.M."/>
            <person name="Op den Camp H."/>
            <person name="Overmann J."/>
            <person name="Amann R."/>
            <person name="Jetten M.S.M."/>
            <person name="Mascher T."/>
            <person name="Medema M.H."/>
            <person name="Devos D.P."/>
            <person name="Kaster A.-K."/>
            <person name="Ovreas L."/>
            <person name="Rohde M."/>
            <person name="Galperin M.Y."/>
            <person name="Jogler C."/>
        </authorList>
    </citation>
    <scope>NUCLEOTIDE SEQUENCE [LARGE SCALE GENOMIC DNA]</scope>
    <source>
        <strain evidence="1 2">Pan44</strain>
    </source>
</reference>
<dbReference type="OrthoDB" id="287300at2"/>
<evidence type="ECO:0000313" key="1">
    <source>
        <dbReference type="EMBL" id="QDT54218.1"/>
    </source>
</evidence>
<evidence type="ECO:0008006" key="3">
    <source>
        <dbReference type="Google" id="ProtNLM"/>
    </source>
</evidence>
<sequence>MANRRRGSWQKTARAWRWAPALAIAIAGAQGMGSPSPSLDLSHATRRLGSTSFTDRHQAGDTLLRAGASAIPYLRQATESESPEVRFRAIEILQRIELQVLETQKADILSGALSDGQLPAWDRYLQIVDDSPAARRLFVAMLDRSPQLLLSFGTSEFAEQFNREVSEWSTSASPWPRRSGPEGAEKLAALLLSACQPECDPTPIQAQLISRPAEFSWFQNQVLAGERNATLKSILVAWIQQTGRGSADARLHLAQQYRYREGVVPAREIVAGAATALEIQSALLFLSSFGLEQDIPLVEQLLSNETELQTFQSQRPSDALKTQVRDVALVTLWRMRREHPAKHGMKSYLEQNGAPRPGTIGFQSDEERNLAILHWRVWRKRFVKTDLPLDGWAIEGRPG</sequence>
<dbReference type="InParanoid" id="A0A517SDL7"/>
<dbReference type="InterPro" id="IPR016024">
    <property type="entry name" value="ARM-type_fold"/>
</dbReference>
<dbReference type="AlphaFoldDB" id="A0A517SDL7"/>
<dbReference type="EMBL" id="CP036271">
    <property type="protein sequence ID" value="QDT54218.1"/>
    <property type="molecule type" value="Genomic_DNA"/>
</dbReference>
<dbReference type="Proteomes" id="UP000315700">
    <property type="component" value="Chromosome"/>
</dbReference>
<keyword evidence="2" id="KW-1185">Reference proteome</keyword>
<proteinExistence type="predicted"/>